<dbReference type="Proteomes" id="UP000283003">
    <property type="component" value="Unassembled WGS sequence"/>
</dbReference>
<dbReference type="AlphaFoldDB" id="A0A437H0D7"/>
<dbReference type="RefSeq" id="WP_127611292.1">
    <property type="nucleotide sequence ID" value="NZ_RXOL01000001.1"/>
</dbReference>
<organism evidence="3 4">
    <name type="scientific">Croceicoccus ponticola</name>
    <dbReference type="NCBI Taxonomy" id="2217664"/>
    <lineage>
        <taxon>Bacteria</taxon>
        <taxon>Pseudomonadati</taxon>
        <taxon>Pseudomonadota</taxon>
        <taxon>Alphaproteobacteria</taxon>
        <taxon>Sphingomonadales</taxon>
        <taxon>Erythrobacteraceae</taxon>
        <taxon>Croceicoccus</taxon>
    </lineage>
</organism>
<dbReference type="PANTHER" id="PTHR34039:SF1">
    <property type="entry name" value="UPF0102 PROTEIN YRAN"/>
    <property type="match status" value="1"/>
</dbReference>
<evidence type="ECO:0000313" key="3">
    <source>
        <dbReference type="EMBL" id="RVQ69104.1"/>
    </source>
</evidence>
<protein>
    <recommendedName>
        <fullName evidence="2">UPF0102 protein EKN06_02525</fullName>
    </recommendedName>
</protein>
<evidence type="ECO:0000256" key="1">
    <source>
        <dbReference type="ARBA" id="ARBA00006738"/>
    </source>
</evidence>
<dbReference type="HAMAP" id="MF_00048">
    <property type="entry name" value="UPF0102"/>
    <property type="match status" value="1"/>
</dbReference>
<name>A0A437H0D7_9SPHN</name>
<dbReference type="PANTHER" id="PTHR34039">
    <property type="entry name" value="UPF0102 PROTEIN YRAN"/>
    <property type="match status" value="1"/>
</dbReference>
<dbReference type="InterPro" id="IPR003509">
    <property type="entry name" value="UPF0102_YraN-like"/>
</dbReference>
<keyword evidence="4" id="KW-1185">Reference proteome</keyword>
<sequence length="121" mass="13557">MTEPAPSRVRAERQGRKGEAAAAMYLRAKGWRVLAERVRNPAGEIDLIARRGTMVIFVEVKWRARAQELDLAIDARRLARVCAAAEAEAHKYLRDGDDMRIDVLLLAPGRLPRHLANAGQF</sequence>
<dbReference type="OrthoDB" id="9812968at2"/>
<dbReference type="InterPro" id="IPR011856">
    <property type="entry name" value="tRNA_endonuc-like_dom_sf"/>
</dbReference>
<dbReference type="EMBL" id="RXOL01000001">
    <property type="protein sequence ID" value="RVQ69104.1"/>
    <property type="molecule type" value="Genomic_DNA"/>
</dbReference>
<dbReference type="SUPFAM" id="SSF52980">
    <property type="entry name" value="Restriction endonuclease-like"/>
    <property type="match status" value="1"/>
</dbReference>
<comment type="caution">
    <text evidence="3">The sequence shown here is derived from an EMBL/GenBank/DDBJ whole genome shotgun (WGS) entry which is preliminary data.</text>
</comment>
<dbReference type="Gene3D" id="3.40.1350.10">
    <property type="match status" value="1"/>
</dbReference>
<dbReference type="GO" id="GO:0003676">
    <property type="term" value="F:nucleic acid binding"/>
    <property type="evidence" value="ECO:0007669"/>
    <property type="project" value="InterPro"/>
</dbReference>
<gene>
    <name evidence="3" type="ORF">EKN06_02525</name>
</gene>
<dbReference type="Pfam" id="PF02021">
    <property type="entry name" value="UPF0102"/>
    <property type="match status" value="1"/>
</dbReference>
<accession>A0A437H0D7</accession>
<comment type="similarity">
    <text evidence="1 2">Belongs to the UPF0102 family.</text>
</comment>
<reference evidence="3 4" key="1">
    <citation type="submission" date="2018-12" db="EMBL/GenBank/DDBJ databases">
        <title>Croceicoccus ponticola sp. nov., a lipolytic bacterium isolated from seawater.</title>
        <authorList>
            <person name="Yoon J.-H."/>
        </authorList>
    </citation>
    <scope>NUCLEOTIDE SEQUENCE [LARGE SCALE GENOMIC DNA]</scope>
    <source>
        <strain evidence="3 4">GM-16</strain>
    </source>
</reference>
<proteinExistence type="inferred from homology"/>
<evidence type="ECO:0000256" key="2">
    <source>
        <dbReference type="HAMAP-Rule" id="MF_00048"/>
    </source>
</evidence>
<evidence type="ECO:0000313" key="4">
    <source>
        <dbReference type="Proteomes" id="UP000283003"/>
    </source>
</evidence>
<dbReference type="InterPro" id="IPR011335">
    <property type="entry name" value="Restrct_endonuc-II-like"/>
</dbReference>